<evidence type="ECO:0000313" key="2">
    <source>
        <dbReference type="EMBL" id="SHM14348.1"/>
    </source>
</evidence>
<dbReference type="Pfam" id="PF03692">
    <property type="entry name" value="CxxCxxCC"/>
    <property type="match status" value="1"/>
</dbReference>
<dbReference type="STRING" id="1419482.SAMN05444266_106515"/>
<dbReference type="AlphaFoldDB" id="A0A1M7GE11"/>
<sequence>MGYFLYKGMSQYCPLPKCLSLQQMSNILENWEQKAKDKQKANKQFLEKLNSRRGKGVEKLLPKLHDEAFSKIDCLECAGCCKTISPRFKAPDIKRISKHLGMKEAAFMDTYLKIDKDEDYVVKFSPCPFLGDDNYCSIYDVRPGDCHNYPYTDSYDFFKRPNITYMNSTTCPAVYYVLERLKDEMKL</sequence>
<evidence type="ECO:0008006" key="4">
    <source>
        <dbReference type="Google" id="ProtNLM"/>
    </source>
</evidence>
<gene>
    <name evidence="2" type="ORF">SAMN05444266_106515</name>
</gene>
<proteinExistence type="predicted"/>
<feature type="coiled-coil region" evidence="1">
    <location>
        <begin position="21"/>
        <end position="48"/>
    </location>
</feature>
<protein>
    <recommendedName>
        <fullName evidence="4">Zinc-or iron-chelating domain-containing protein</fullName>
    </recommendedName>
</protein>
<organism evidence="2 3">
    <name type="scientific">Chitinophaga jiangningensis</name>
    <dbReference type="NCBI Taxonomy" id="1419482"/>
    <lineage>
        <taxon>Bacteria</taxon>
        <taxon>Pseudomonadati</taxon>
        <taxon>Bacteroidota</taxon>
        <taxon>Chitinophagia</taxon>
        <taxon>Chitinophagales</taxon>
        <taxon>Chitinophagaceae</taxon>
        <taxon>Chitinophaga</taxon>
    </lineage>
</organism>
<keyword evidence="1" id="KW-0175">Coiled coil</keyword>
<dbReference type="EMBL" id="FRBL01000006">
    <property type="protein sequence ID" value="SHM14348.1"/>
    <property type="molecule type" value="Genomic_DNA"/>
</dbReference>
<dbReference type="Proteomes" id="UP000184420">
    <property type="component" value="Unassembled WGS sequence"/>
</dbReference>
<accession>A0A1M7GE11</accession>
<evidence type="ECO:0000256" key="1">
    <source>
        <dbReference type="SAM" id="Coils"/>
    </source>
</evidence>
<dbReference type="InterPro" id="IPR005358">
    <property type="entry name" value="Puta_zinc/iron-chelating_dom"/>
</dbReference>
<reference evidence="2 3" key="1">
    <citation type="submission" date="2016-11" db="EMBL/GenBank/DDBJ databases">
        <authorList>
            <person name="Jaros S."/>
            <person name="Januszkiewicz K."/>
            <person name="Wedrychowicz H."/>
        </authorList>
    </citation>
    <scope>NUCLEOTIDE SEQUENCE [LARGE SCALE GENOMIC DNA]</scope>
    <source>
        <strain evidence="2 3">DSM 27406</strain>
    </source>
</reference>
<name>A0A1M7GE11_9BACT</name>
<keyword evidence="3" id="KW-1185">Reference proteome</keyword>
<evidence type="ECO:0000313" key="3">
    <source>
        <dbReference type="Proteomes" id="UP000184420"/>
    </source>
</evidence>
<dbReference type="PANTHER" id="PTHR35866:SF1">
    <property type="entry name" value="YKGJ FAMILY CYSTEINE CLUSTER PROTEIN"/>
    <property type="match status" value="1"/>
</dbReference>
<dbReference type="PANTHER" id="PTHR35866">
    <property type="entry name" value="PUTATIVE-RELATED"/>
    <property type="match status" value="1"/>
</dbReference>